<comment type="caution">
    <text evidence="1">The sequence shown here is derived from an EMBL/GenBank/DDBJ whole genome shotgun (WGS) entry which is preliminary data.</text>
</comment>
<dbReference type="GO" id="GO:0030151">
    <property type="term" value="F:molybdenum ion binding"/>
    <property type="evidence" value="ECO:0007669"/>
    <property type="project" value="InterPro"/>
</dbReference>
<dbReference type="InterPro" id="IPR006975">
    <property type="entry name" value="NifQ"/>
</dbReference>
<reference evidence="1 2" key="1">
    <citation type="submission" date="2015-11" db="EMBL/GenBank/DDBJ databases">
        <title>Draft Genome Sequence of the Strain BR 10423 (Rhizobium sp.) isolated from nodules of Mimosa pudica.</title>
        <authorList>
            <person name="Barauna A.C."/>
            <person name="Zilli J.E."/>
            <person name="Simoes-Araujo J.L."/>
            <person name="Reis V.M."/>
            <person name="James E.K."/>
            <person name="Reis F.B.Jr."/>
            <person name="Rouws L.F."/>
            <person name="Passos S.R."/>
            <person name="Gois S.R."/>
        </authorList>
    </citation>
    <scope>NUCLEOTIDE SEQUENCE [LARGE SCALE GENOMIC DNA]</scope>
    <source>
        <strain evidence="1 2">BR10423</strain>
    </source>
</reference>
<organism evidence="1 2">
    <name type="scientific">Rhizobium altiplani</name>
    <dbReference type="NCBI Taxonomy" id="1864509"/>
    <lineage>
        <taxon>Bacteria</taxon>
        <taxon>Pseudomonadati</taxon>
        <taxon>Pseudomonadota</taxon>
        <taxon>Alphaproteobacteria</taxon>
        <taxon>Hyphomicrobiales</taxon>
        <taxon>Rhizobiaceae</taxon>
        <taxon>Rhizobium/Agrobacterium group</taxon>
        <taxon>Rhizobium</taxon>
    </lineage>
</organism>
<evidence type="ECO:0000313" key="1">
    <source>
        <dbReference type="EMBL" id="KWV52317.1"/>
    </source>
</evidence>
<accession>A0A109JNM0</accession>
<dbReference type="EMBL" id="LNCD01000072">
    <property type="protein sequence ID" value="KWV52317.1"/>
    <property type="molecule type" value="Genomic_DNA"/>
</dbReference>
<proteinExistence type="predicted"/>
<name>A0A109JNM0_9HYPH</name>
<evidence type="ECO:0000313" key="2">
    <source>
        <dbReference type="Proteomes" id="UP000068164"/>
    </source>
</evidence>
<sequence>MSDGSENTVVTARFRNRGVRTITERSSRRKFRLADTWGWPRMDVEMDFDDYVLARIFSRALEEVEAGEASVTEATGLSREEVKNIVYCCFPLKLIGSLAIDQIKDSEPGVEEGLLRDILLAHACPDSQASVRFAKIVARRCMRDGHLWQELGLAERGELHRLMATHFPRLAAGNKDNMRWKKYLYRTLCESEGFALCKSPSCSDCADREACFEPDDPS</sequence>
<dbReference type="Pfam" id="PF04891">
    <property type="entry name" value="NifQ"/>
    <property type="match status" value="1"/>
</dbReference>
<gene>
    <name evidence="1" type="ORF">AS026_04920</name>
</gene>
<dbReference type="GO" id="GO:0009399">
    <property type="term" value="P:nitrogen fixation"/>
    <property type="evidence" value="ECO:0007669"/>
    <property type="project" value="InterPro"/>
</dbReference>
<dbReference type="Proteomes" id="UP000068164">
    <property type="component" value="Unassembled WGS sequence"/>
</dbReference>
<keyword evidence="2" id="KW-1185">Reference proteome</keyword>
<dbReference type="OrthoDB" id="192277at2"/>
<protein>
    <submittedName>
        <fullName evidence="1">Nitrogen fixation protein NifQ</fullName>
    </submittedName>
</protein>
<dbReference type="RefSeq" id="WP_007539182.1">
    <property type="nucleotide sequence ID" value="NZ_LNCD01000072.1"/>
</dbReference>
<dbReference type="AlphaFoldDB" id="A0A109JNM0"/>